<gene>
    <name evidence="1" type="ORF">F5144DRAFT_604466</name>
</gene>
<organism evidence="1 2">
    <name type="scientific">Chaetomium tenue</name>
    <dbReference type="NCBI Taxonomy" id="1854479"/>
    <lineage>
        <taxon>Eukaryota</taxon>
        <taxon>Fungi</taxon>
        <taxon>Dikarya</taxon>
        <taxon>Ascomycota</taxon>
        <taxon>Pezizomycotina</taxon>
        <taxon>Sordariomycetes</taxon>
        <taxon>Sordariomycetidae</taxon>
        <taxon>Sordariales</taxon>
        <taxon>Chaetomiaceae</taxon>
        <taxon>Chaetomium</taxon>
    </lineage>
</organism>
<name>A0ACB7P8J1_9PEZI</name>
<evidence type="ECO:0000313" key="1">
    <source>
        <dbReference type="EMBL" id="KAH6628278.1"/>
    </source>
</evidence>
<dbReference type="Proteomes" id="UP000724584">
    <property type="component" value="Unassembled WGS sequence"/>
</dbReference>
<reference evidence="1 2" key="1">
    <citation type="journal article" date="2021" name="Nat. Commun.">
        <title>Genetic determinants of endophytism in the Arabidopsis root mycobiome.</title>
        <authorList>
            <person name="Mesny F."/>
            <person name="Miyauchi S."/>
            <person name="Thiergart T."/>
            <person name="Pickel B."/>
            <person name="Atanasova L."/>
            <person name="Karlsson M."/>
            <person name="Huettel B."/>
            <person name="Barry K.W."/>
            <person name="Haridas S."/>
            <person name="Chen C."/>
            <person name="Bauer D."/>
            <person name="Andreopoulos W."/>
            <person name="Pangilinan J."/>
            <person name="LaButti K."/>
            <person name="Riley R."/>
            <person name="Lipzen A."/>
            <person name="Clum A."/>
            <person name="Drula E."/>
            <person name="Henrissat B."/>
            <person name="Kohler A."/>
            <person name="Grigoriev I.V."/>
            <person name="Martin F.M."/>
            <person name="Hacquard S."/>
        </authorList>
    </citation>
    <scope>NUCLEOTIDE SEQUENCE [LARGE SCALE GENOMIC DNA]</scope>
    <source>
        <strain evidence="1 2">MPI-SDFR-AT-0079</strain>
    </source>
</reference>
<protein>
    <submittedName>
        <fullName evidence="1">Uncharacterized protein</fullName>
    </submittedName>
</protein>
<accession>A0ACB7P8J1</accession>
<sequence length="164" mass="16910">MAPTEANHGSGDINRQSSPPDQHQPATQQTEQYPTSISLPQTPETAQRAFGLNDSDHPGIEVDNTPTDLANGAPSPPGPHIRLFDSPPRPESRLTPPQSPASGLGSIPARRARTATWFHDQGVGLGLTSYPPGTPGAAGDHAAPAPEGEDAPTCGGGQMSSGKE</sequence>
<dbReference type="EMBL" id="JAGIZQ010000005">
    <property type="protein sequence ID" value="KAH6628278.1"/>
    <property type="molecule type" value="Genomic_DNA"/>
</dbReference>
<evidence type="ECO:0000313" key="2">
    <source>
        <dbReference type="Proteomes" id="UP000724584"/>
    </source>
</evidence>
<proteinExistence type="predicted"/>
<keyword evidence="2" id="KW-1185">Reference proteome</keyword>
<comment type="caution">
    <text evidence="1">The sequence shown here is derived from an EMBL/GenBank/DDBJ whole genome shotgun (WGS) entry which is preliminary data.</text>
</comment>